<sequence>MRIDLGQGSARMVNSVEQIPKMNAVFGEFMLEQINGDKFTVNEDNVAGHQEYDDFLLEVPGELRVHLIDDLSRFRINRSLSQYMVIALEVPQLEILKSISEVTDFNVTIINESIYLRLFLFSQFFTFKVSVTSDDCSAMSDYFKALRSRKPVALTVIQSEVHTSYTDIARMVAEEVATGDVHRCDISQNPKAYVQKDRFLINASPL</sequence>
<proteinExistence type="predicted"/>
<dbReference type="AlphaFoldDB" id="A0A2N7NCN8"/>
<evidence type="ECO:0000313" key="4">
    <source>
        <dbReference type="Proteomes" id="UP000308018"/>
    </source>
</evidence>
<evidence type="ECO:0000313" key="2">
    <source>
        <dbReference type="EMBL" id="TKG27969.1"/>
    </source>
</evidence>
<protein>
    <submittedName>
        <fullName evidence="1">Uncharacterized protein</fullName>
    </submittedName>
</protein>
<organism evidence="1 3">
    <name type="scientific">Vibrio tasmaniensis</name>
    <dbReference type="NCBI Taxonomy" id="212663"/>
    <lineage>
        <taxon>Bacteria</taxon>
        <taxon>Pseudomonadati</taxon>
        <taxon>Pseudomonadota</taxon>
        <taxon>Gammaproteobacteria</taxon>
        <taxon>Vibrionales</taxon>
        <taxon>Vibrionaceae</taxon>
        <taxon>Vibrio</taxon>
    </lineage>
</organism>
<reference evidence="1" key="2">
    <citation type="submission" date="2016-07" db="EMBL/GenBank/DDBJ databases">
        <authorList>
            <person name="Wan K."/>
            <person name="Booth B."/>
            <person name="Spirohn K."/>
            <person name="Hao T."/>
            <person name="Hu Y."/>
            <person name="Calderwood M."/>
            <person name="Hill D."/>
            <person name="Mohr S."/>
            <person name="Vidal M."/>
            <person name="Celniker S."/>
            <person name="Perrimon N."/>
        </authorList>
    </citation>
    <scope>NUCLEOTIDE SEQUENCE</scope>
    <source>
        <strain evidence="1">10N.222.48.A2</strain>
    </source>
</reference>
<dbReference type="RefSeq" id="WP_102258378.1">
    <property type="nucleotide sequence ID" value="NZ_MDBG01000002.1"/>
</dbReference>
<evidence type="ECO:0000313" key="3">
    <source>
        <dbReference type="Proteomes" id="UP000235579"/>
    </source>
</evidence>
<reference evidence="1" key="3">
    <citation type="journal article" date="2018" name="Nature">
        <title>A major lineage of non-tailed dsDNA viruses as unrecognized killers of marine bacteria.</title>
        <authorList>
            <person name="Kauffman K.M."/>
            <person name="Hussain F.A."/>
            <person name="Yang J."/>
            <person name="Arevalo P."/>
            <person name="Brown J.M."/>
            <person name="Chang W.K."/>
            <person name="VanInsberghe D."/>
            <person name="Elsherbini J."/>
            <person name="Sharma R.S."/>
            <person name="Cutler M.B."/>
            <person name="Kelly L."/>
            <person name="Polz M.F."/>
        </authorList>
    </citation>
    <scope>NUCLEOTIDE SEQUENCE</scope>
    <source>
        <strain evidence="1">10N.222.48.A2</strain>
    </source>
</reference>
<reference evidence="3" key="1">
    <citation type="submission" date="2016-07" db="EMBL/GenBank/DDBJ databases">
        <title>Nontailed viruses are major unrecognized killers of bacteria in the ocean.</title>
        <authorList>
            <person name="Kauffman K."/>
            <person name="Hussain F."/>
            <person name="Yang J."/>
            <person name="Arevalo P."/>
            <person name="Brown J."/>
            <person name="Cutler M."/>
            <person name="Kelly L."/>
            <person name="Polz M.F."/>
        </authorList>
    </citation>
    <scope>NUCLEOTIDE SEQUENCE [LARGE SCALE GENOMIC DNA]</scope>
    <source>
        <strain evidence="3">10N.222.48.A2</strain>
    </source>
</reference>
<name>A0A2N7NCN8_9VIBR</name>
<gene>
    <name evidence="1" type="ORF">BCS92_02225</name>
    <name evidence="2" type="ORF">FC057_22540</name>
</gene>
<dbReference type="EMBL" id="MDBP01000080">
    <property type="protein sequence ID" value="PMP09964.1"/>
    <property type="molecule type" value="Genomic_DNA"/>
</dbReference>
<accession>A0A2N7NCN8</accession>
<dbReference type="Proteomes" id="UP000308018">
    <property type="component" value="Unassembled WGS sequence"/>
</dbReference>
<dbReference type="Proteomes" id="UP000235579">
    <property type="component" value="Unassembled WGS sequence"/>
</dbReference>
<reference evidence="2 4" key="4">
    <citation type="submission" date="2019-04" db="EMBL/GenBank/DDBJ databases">
        <title>A reverse ecology approach based on a biological definition of microbial populations.</title>
        <authorList>
            <person name="Arevalo P."/>
            <person name="Vaninsberghe D."/>
            <person name="Elsherbini J."/>
            <person name="Gore J."/>
            <person name="Polz M."/>
        </authorList>
    </citation>
    <scope>NUCLEOTIDE SEQUENCE [LARGE SCALE GENOMIC DNA]</scope>
    <source>
        <strain evidence="2 4">10N.222.45.A8</strain>
    </source>
</reference>
<dbReference type="EMBL" id="SYVV01000043">
    <property type="protein sequence ID" value="TKG27969.1"/>
    <property type="molecule type" value="Genomic_DNA"/>
</dbReference>
<comment type="caution">
    <text evidence="1">The sequence shown here is derived from an EMBL/GenBank/DDBJ whole genome shotgun (WGS) entry which is preliminary data.</text>
</comment>
<evidence type="ECO:0000313" key="1">
    <source>
        <dbReference type="EMBL" id="PMP09964.1"/>
    </source>
</evidence>